<feature type="region of interest" description="Disordered" evidence="1">
    <location>
        <begin position="72"/>
        <end position="95"/>
    </location>
</feature>
<dbReference type="Gene3D" id="1.25.10.10">
    <property type="entry name" value="Leucine-rich Repeat Variant"/>
    <property type="match status" value="1"/>
</dbReference>
<proteinExistence type="predicted"/>
<evidence type="ECO:0000256" key="1">
    <source>
        <dbReference type="SAM" id="MobiDB-lite"/>
    </source>
</evidence>
<dbReference type="OrthoDB" id="63891at2759"/>
<dbReference type="Proteomes" id="UP000625711">
    <property type="component" value="Unassembled WGS sequence"/>
</dbReference>
<dbReference type="GO" id="GO:0008017">
    <property type="term" value="F:microtubule binding"/>
    <property type="evidence" value="ECO:0007669"/>
    <property type="project" value="TreeGrafter"/>
</dbReference>
<evidence type="ECO:0000313" key="4">
    <source>
        <dbReference type="Proteomes" id="UP000625711"/>
    </source>
</evidence>
<dbReference type="InterPro" id="IPR016024">
    <property type="entry name" value="ARM-type_fold"/>
</dbReference>
<dbReference type="PANTHER" id="PTHR21567">
    <property type="entry name" value="CLASP"/>
    <property type="match status" value="1"/>
</dbReference>
<gene>
    <name evidence="3" type="ORF">GWI33_016697</name>
</gene>
<keyword evidence="4" id="KW-1185">Reference proteome</keyword>
<dbReference type="GO" id="GO:0000776">
    <property type="term" value="C:kinetochore"/>
    <property type="evidence" value="ECO:0007669"/>
    <property type="project" value="TreeGrafter"/>
</dbReference>
<organism evidence="3 4">
    <name type="scientific">Rhynchophorus ferrugineus</name>
    <name type="common">Red palm weevil</name>
    <name type="synonym">Curculio ferrugineus</name>
    <dbReference type="NCBI Taxonomy" id="354439"/>
    <lineage>
        <taxon>Eukaryota</taxon>
        <taxon>Metazoa</taxon>
        <taxon>Ecdysozoa</taxon>
        <taxon>Arthropoda</taxon>
        <taxon>Hexapoda</taxon>
        <taxon>Insecta</taxon>
        <taxon>Pterygota</taxon>
        <taxon>Neoptera</taxon>
        <taxon>Endopterygota</taxon>
        <taxon>Coleoptera</taxon>
        <taxon>Polyphaga</taxon>
        <taxon>Cucujiformia</taxon>
        <taxon>Curculionidae</taxon>
        <taxon>Dryophthorinae</taxon>
        <taxon>Rhynchophorus</taxon>
    </lineage>
</organism>
<accession>A0A834HXJ6</accession>
<sequence>MQRSKSNLSRTTGVPYVKQVFRTDHDDRRTLFESASFVWPSSRNKTCTYRSNSDSLRNSSTQTSKTVITLPVNESPRMSPDSLSPKTEYHNSPRCRTNESVGFDRGEDLNYRRRSCILRYLHRTDLSENNFGDITLSGDSLTKTFLEKTYSRKADTNSNTLNCTRSKFLQQTSPLRNLASESCRNNQMKSQSFIENSHVPHPTINPRFKVRSIKSKPPGPNPVKPVKYFVEADLNLNLNAVKASPKSNKTFMSPTFSSEQKNKMREIKTVTKLISPTRRGRSASPKANVERAPSVIKKVPYIDKSSSSIFQCPHEDPFALNLNLKSPKAATSSTTIIESGSGTGTEHDLVQAIIKLKNTDWNTALRGLAEIVEICRTSDTEFTYPHMTTINQRIIELLKSPRSHVCRTTCQAVGHLFEYVKDTRRPEFDEIVDSLLCRTADSNKFIRHDANLALDCMVTHIPILHSVRAICIKGPDHKNALVRAASARLVICAVVIAGPSNILNPNSSDYTRRRVILNMVRFLNDKSMETRKYGERLYKLLCSDRMFDMYLRRYLEKETVQRLRIAFKKHYSKNGTVEK</sequence>
<evidence type="ECO:0000259" key="2">
    <source>
        <dbReference type="SMART" id="SM01349"/>
    </source>
</evidence>
<dbReference type="AlphaFoldDB" id="A0A834HXJ6"/>
<dbReference type="GO" id="GO:0090307">
    <property type="term" value="P:mitotic spindle assembly"/>
    <property type="evidence" value="ECO:0007669"/>
    <property type="project" value="TreeGrafter"/>
</dbReference>
<comment type="caution">
    <text evidence="3">The sequence shown here is derived from an EMBL/GenBank/DDBJ whole genome shotgun (WGS) entry which is preliminary data.</text>
</comment>
<dbReference type="PANTHER" id="PTHR21567:SF88">
    <property type="entry name" value="TOG DOMAIN-CONTAINING PROTEIN"/>
    <property type="match status" value="1"/>
</dbReference>
<dbReference type="GO" id="GO:0005815">
    <property type="term" value="C:microtubule organizing center"/>
    <property type="evidence" value="ECO:0007669"/>
    <property type="project" value="TreeGrafter"/>
</dbReference>
<dbReference type="GO" id="GO:0072686">
    <property type="term" value="C:mitotic spindle"/>
    <property type="evidence" value="ECO:0007669"/>
    <property type="project" value="TreeGrafter"/>
</dbReference>
<name>A0A834HXJ6_RHYFE</name>
<dbReference type="GO" id="GO:0040001">
    <property type="term" value="P:establishment of mitotic spindle localization"/>
    <property type="evidence" value="ECO:0007669"/>
    <property type="project" value="TreeGrafter"/>
</dbReference>
<dbReference type="EMBL" id="JAACXV010014112">
    <property type="protein sequence ID" value="KAF7270335.1"/>
    <property type="molecule type" value="Genomic_DNA"/>
</dbReference>
<dbReference type="SMART" id="SM01349">
    <property type="entry name" value="TOG"/>
    <property type="match status" value="1"/>
</dbReference>
<dbReference type="GO" id="GO:0045180">
    <property type="term" value="C:basal cortex"/>
    <property type="evidence" value="ECO:0007669"/>
    <property type="project" value="TreeGrafter"/>
</dbReference>
<dbReference type="InterPro" id="IPR011989">
    <property type="entry name" value="ARM-like"/>
</dbReference>
<dbReference type="GO" id="GO:0005876">
    <property type="term" value="C:spindle microtubule"/>
    <property type="evidence" value="ECO:0007669"/>
    <property type="project" value="TreeGrafter"/>
</dbReference>
<dbReference type="InterPro" id="IPR034085">
    <property type="entry name" value="TOG"/>
</dbReference>
<evidence type="ECO:0000313" key="3">
    <source>
        <dbReference type="EMBL" id="KAF7270335.1"/>
    </source>
</evidence>
<dbReference type="GO" id="GO:0005881">
    <property type="term" value="C:cytoplasmic microtubule"/>
    <property type="evidence" value="ECO:0007669"/>
    <property type="project" value="TreeGrafter"/>
</dbReference>
<protein>
    <recommendedName>
        <fullName evidence="2">TOG domain-containing protein</fullName>
    </recommendedName>
</protein>
<dbReference type="SUPFAM" id="SSF48371">
    <property type="entry name" value="ARM repeat"/>
    <property type="match status" value="1"/>
</dbReference>
<reference evidence="3" key="1">
    <citation type="submission" date="2020-08" db="EMBL/GenBank/DDBJ databases">
        <title>Genome sequencing and assembly of the red palm weevil Rhynchophorus ferrugineus.</title>
        <authorList>
            <person name="Dias G.B."/>
            <person name="Bergman C.M."/>
            <person name="Manee M."/>
        </authorList>
    </citation>
    <scope>NUCLEOTIDE SEQUENCE</scope>
    <source>
        <strain evidence="3">AA-2017</strain>
        <tissue evidence="3">Whole larva</tissue>
    </source>
</reference>
<feature type="domain" description="TOG" evidence="2">
    <location>
        <begin position="331"/>
        <end position="576"/>
    </location>
</feature>